<reference evidence="2" key="1">
    <citation type="journal article" date="2023" name="Front. Plant Sci.">
        <title>Chromosomal-level genome assembly of Melastoma candidum provides insights into trichome evolution.</title>
        <authorList>
            <person name="Zhong Y."/>
            <person name="Wu W."/>
            <person name="Sun C."/>
            <person name="Zou P."/>
            <person name="Liu Y."/>
            <person name="Dai S."/>
            <person name="Zhou R."/>
        </authorList>
    </citation>
    <scope>NUCLEOTIDE SEQUENCE [LARGE SCALE GENOMIC DNA]</scope>
</reference>
<accession>A0ACB9SCZ3</accession>
<sequence>MQGKDRREDKKKKWRRGRVCHHLNQRGRSSRGRLPRGKVVRRRRGLARLCSNQEKYVLAPSPFACFLKTAIAMSPYYVRPACCAGSVKGDLRVCLSAERMTQNVCMLAGNCYLLYVYVSMGKDALYVI</sequence>
<comment type="caution">
    <text evidence="1">The sequence shown here is derived from an EMBL/GenBank/DDBJ whole genome shotgun (WGS) entry which is preliminary data.</text>
</comment>
<keyword evidence="2" id="KW-1185">Reference proteome</keyword>
<gene>
    <name evidence="1" type="ORF">MLD38_005201</name>
</gene>
<evidence type="ECO:0000313" key="1">
    <source>
        <dbReference type="EMBL" id="KAI4387363.1"/>
    </source>
</evidence>
<evidence type="ECO:0000313" key="2">
    <source>
        <dbReference type="Proteomes" id="UP001057402"/>
    </source>
</evidence>
<organism evidence="1 2">
    <name type="scientific">Melastoma candidum</name>
    <dbReference type="NCBI Taxonomy" id="119954"/>
    <lineage>
        <taxon>Eukaryota</taxon>
        <taxon>Viridiplantae</taxon>
        <taxon>Streptophyta</taxon>
        <taxon>Embryophyta</taxon>
        <taxon>Tracheophyta</taxon>
        <taxon>Spermatophyta</taxon>
        <taxon>Magnoliopsida</taxon>
        <taxon>eudicotyledons</taxon>
        <taxon>Gunneridae</taxon>
        <taxon>Pentapetalae</taxon>
        <taxon>rosids</taxon>
        <taxon>malvids</taxon>
        <taxon>Myrtales</taxon>
        <taxon>Melastomataceae</taxon>
        <taxon>Melastomatoideae</taxon>
        <taxon>Melastomateae</taxon>
        <taxon>Melastoma</taxon>
    </lineage>
</organism>
<dbReference type="Proteomes" id="UP001057402">
    <property type="component" value="Chromosome 2"/>
</dbReference>
<protein>
    <submittedName>
        <fullName evidence="1">Uncharacterized protein</fullName>
    </submittedName>
</protein>
<dbReference type="EMBL" id="CM042881">
    <property type="protein sequence ID" value="KAI4387363.1"/>
    <property type="molecule type" value="Genomic_DNA"/>
</dbReference>
<proteinExistence type="predicted"/>
<name>A0ACB9SCZ3_9MYRT</name>